<dbReference type="STRING" id="45067.Llan_0706"/>
<evidence type="ECO:0000256" key="4">
    <source>
        <dbReference type="ARBA" id="ARBA00022475"/>
    </source>
</evidence>
<dbReference type="InterPro" id="IPR025691">
    <property type="entry name" value="GspL_pp_dom"/>
</dbReference>
<evidence type="ECO:0000256" key="1">
    <source>
        <dbReference type="ARBA" id="ARBA00004377"/>
    </source>
</evidence>
<dbReference type="eggNOG" id="COG3297">
    <property type="taxonomic scope" value="Bacteria"/>
</dbReference>
<comment type="caution">
    <text evidence="13">The sequence shown here is derived from an EMBL/GenBank/DDBJ whole genome shotgun (WGS) entry which is preliminary data.</text>
</comment>
<dbReference type="InterPro" id="IPR024230">
    <property type="entry name" value="GspL_cyto_dom"/>
</dbReference>
<dbReference type="OrthoDB" id="7011844at2"/>
<accession>A0A0W0VTV5</accession>
<name>A0A0W0VTV5_9GAMM</name>
<keyword evidence="6" id="KW-0812">Transmembrane</keyword>
<dbReference type="SUPFAM" id="SSF53067">
    <property type="entry name" value="Actin-like ATPase domain"/>
    <property type="match status" value="1"/>
</dbReference>
<evidence type="ECO:0000256" key="2">
    <source>
        <dbReference type="ARBA" id="ARBA00005318"/>
    </source>
</evidence>
<dbReference type="Pfam" id="PF05134">
    <property type="entry name" value="T2SSL"/>
    <property type="match status" value="1"/>
</dbReference>
<evidence type="ECO:0000256" key="6">
    <source>
        <dbReference type="ARBA" id="ARBA00022692"/>
    </source>
</evidence>
<dbReference type="InterPro" id="IPR043129">
    <property type="entry name" value="ATPase_NBD"/>
</dbReference>
<evidence type="ECO:0000313" key="14">
    <source>
        <dbReference type="Proteomes" id="UP000054869"/>
    </source>
</evidence>
<keyword evidence="14" id="KW-1185">Reference proteome</keyword>
<comment type="subcellular location">
    <subcellularLocation>
        <location evidence="1">Cell inner membrane</location>
        <topology evidence="1">Single-pass membrane protein</topology>
    </subcellularLocation>
</comment>
<dbReference type="PATRIC" id="fig|45067.4.peg.735"/>
<keyword evidence="5" id="KW-0997">Cell inner membrane</keyword>
<feature type="domain" description="GspL periplasmic" evidence="12">
    <location>
        <begin position="239"/>
        <end position="386"/>
    </location>
</feature>
<evidence type="ECO:0000259" key="11">
    <source>
        <dbReference type="Pfam" id="PF05134"/>
    </source>
</evidence>
<dbReference type="CDD" id="cd24017">
    <property type="entry name" value="ASKHA_T2SSL_N"/>
    <property type="match status" value="1"/>
</dbReference>
<dbReference type="GO" id="GO:0005886">
    <property type="term" value="C:plasma membrane"/>
    <property type="evidence" value="ECO:0007669"/>
    <property type="project" value="UniProtKB-SubCell"/>
</dbReference>
<evidence type="ECO:0000256" key="9">
    <source>
        <dbReference type="ARBA" id="ARBA00023136"/>
    </source>
</evidence>
<dbReference type="Pfam" id="PF12693">
    <property type="entry name" value="GspL_C"/>
    <property type="match status" value="1"/>
</dbReference>
<evidence type="ECO:0000313" key="13">
    <source>
        <dbReference type="EMBL" id="KTD23571.1"/>
    </source>
</evidence>
<dbReference type="InterPro" id="IPR007812">
    <property type="entry name" value="T2SS_protein-GspL"/>
</dbReference>
<organism evidence="13 14">
    <name type="scientific">Legionella lansingensis</name>
    <dbReference type="NCBI Taxonomy" id="45067"/>
    <lineage>
        <taxon>Bacteria</taxon>
        <taxon>Pseudomonadati</taxon>
        <taxon>Pseudomonadota</taxon>
        <taxon>Gammaproteobacteria</taxon>
        <taxon>Legionellales</taxon>
        <taxon>Legionellaceae</taxon>
        <taxon>Legionella</taxon>
    </lineage>
</organism>
<keyword evidence="3 10" id="KW-0813">Transport</keyword>
<sequence length="388" mass="44074">MATCFLFIHHLNDNGCLSLGLDPQGQIIAPLAQRSFSDIKELQKNCQTIVVLPTSLFSIHRLSLPWLAEKKARAALPFALEDKLAQNVNTLHFAFDRNYYSEGQYLVIVGDKIYLSELMAKLDELGITFNLLTLDWFALNNNEAAILESNLIINDEEFQGALEPDVAGFYLNKSLITPEEHPIYSFNDSHTVLLSLPKQKVTEIKESSYIWLAQRLQKIKPINLCQGGLEHGSKQTTTKRWYQAAGLMGFLWLISFIGNYWTTLHALNKDTAELDAQIAVIYHEFFPQAQQVISPKFRITQLLKSNQSNSDSSFWHLLNTLAKTFNSSSMSFEQIRFQNQILLVTLATSNFEELESLQTRLQKANVNVRQTQASTEHDKVVSTLELSL</sequence>
<keyword evidence="7 10" id="KW-0653">Protein transport</keyword>
<evidence type="ECO:0000256" key="7">
    <source>
        <dbReference type="ARBA" id="ARBA00022927"/>
    </source>
</evidence>
<dbReference type="Gene3D" id="3.30.420.380">
    <property type="match status" value="1"/>
</dbReference>
<dbReference type="AlphaFoldDB" id="A0A0W0VTV5"/>
<evidence type="ECO:0000256" key="5">
    <source>
        <dbReference type="ARBA" id="ARBA00022519"/>
    </source>
</evidence>
<dbReference type="GO" id="GO:0015627">
    <property type="term" value="C:type II protein secretion system complex"/>
    <property type="evidence" value="ECO:0007669"/>
    <property type="project" value="InterPro"/>
</dbReference>
<dbReference type="EMBL" id="LNYI01000012">
    <property type="protein sequence ID" value="KTD23571.1"/>
    <property type="molecule type" value="Genomic_DNA"/>
</dbReference>
<feature type="domain" description="GspL cytoplasmic actin-ATPase-like" evidence="11">
    <location>
        <begin position="38"/>
        <end position="227"/>
    </location>
</feature>
<evidence type="ECO:0000256" key="10">
    <source>
        <dbReference type="PIRNR" id="PIRNR015761"/>
    </source>
</evidence>
<keyword evidence="9" id="KW-0472">Membrane</keyword>
<comment type="similarity">
    <text evidence="2 10">Belongs to the GSP L family.</text>
</comment>
<dbReference type="Gene3D" id="3.30.1360.100">
    <property type="entry name" value="General secretion pathway protein M, EpsM"/>
    <property type="match status" value="1"/>
</dbReference>
<keyword evidence="4" id="KW-1003">Cell membrane</keyword>
<dbReference type="Proteomes" id="UP000054869">
    <property type="component" value="Unassembled WGS sequence"/>
</dbReference>
<reference evidence="13 14" key="1">
    <citation type="submission" date="2015-11" db="EMBL/GenBank/DDBJ databases">
        <title>Genomic analysis of 38 Legionella species identifies large and diverse effector repertoires.</title>
        <authorList>
            <person name="Burstein D."/>
            <person name="Amaro F."/>
            <person name="Zusman T."/>
            <person name="Lifshitz Z."/>
            <person name="Cohen O."/>
            <person name="Gilbert J.A."/>
            <person name="Pupko T."/>
            <person name="Shuman H.A."/>
            <person name="Segal G."/>
        </authorList>
    </citation>
    <scope>NUCLEOTIDE SEQUENCE [LARGE SCALE GENOMIC DNA]</scope>
    <source>
        <strain evidence="13 14">ATCC 49751</strain>
    </source>
</reference>
<gene>
    <name evidence="13" type="ORF">Llan_0706</name>
</gene>
<protein>
    <recommendedName>
        <fullName evidence="10">Type II secretion system protein L</fullName>
        <shortName evidence="10">T2SS protein L</shortName>
    </recommendedName>
</protein>
<evidence type="ECO:0000256" key="3">
    <source>
        <dbReference type="ARBA" id="ARBA00022448"/>
    </source>
</evidence>
<dbReference type="NCBIfam" id="TIGR01709">
    <property type="entry name" value="typeII_sec_gspL"/>
    <property type="match status" value="1"/>
</dbReference>
<proteinExistence type="inferred from homology"/>
<keyword evidence="8" id="KW-1133">Transmembrane helix</keyword>
<dbReference type="GO" id="GO:0009276">
    <property type="term" value="C:Gram-negative-bacterium-type cell wall"/>
    <property type="evidence" value="ECO:0007669"/>
    <property type="project" value="InterPro"/>
</dbReference>
<dbReference type="PIRSF" id="PIRSF015761">
    <property type="entry name" value="Protein_L"/>
    <property type="match status" value="1"/>
</dbReference>
<evidence type="ECO:0000256" key="8">
    <source>
        <dbReference type="ARBA" id="ARBA00022989"/>
    </source>
</evidence>
<comment type="function">
    <text evidence="10">Inner membrane component of the type II secretion system required for the energy-dependent secretion of extracellular factors such as proteases and toxins from the periplasm.</text>
</comment>
<dbReference type="GO" id="GO:0015628">
    <property type="term" value="P:protein secretion by the type II secretion system"/>
    <property type="evidence" value="ECO:0007669"/>
    <property type="project" value="InterPro"/>
</dbReference>
<evidence type="ECO:0000259" key="12">
    <source>
        <dbReference type="Pfam" id="PF12693"/>
    </source>
</evidence>
<dbReference type="RefSeq" id="WP_028372738.1">
    <property type="nucleotide sequence ID" value="NZ_CAAAJD010000006.1"/>
</dbReference>